<accession>A0A9J6BYI8</accession>
<dbReference type="EMBL" id="JADBJN010000002">
    <property type="protein sequence ID" value="KAG5675049.1"/>
    <property type="molecule type" value="Genomic_DNA"/>
</dbReference>
<sequence length="134" mass="15621">MKTVKGVEYHDNFIELINTTQCSAWVERGSNKNSHAHERMDEGFQLLINSTEIPCVQQPSFVIPLSLSPLFASQCGGKDNKSFIIAQKTRTYRQLRQKITCPCNENDKIDREKEETKHYNEYEIEIALNYYHCM</sequence>
<keyword evidence="2" id="KW-1185">Reference proteome</keyword>
<dbReference type="AlphaFoldDB" id="A0A9J6BYI8"/>
<gene>
    <name evidence="1" type="ORF">PVAND_004987</name>
</gene>
<organism evidence="1 2">
    <name type="scientific">Polypedilum vanderplanki</name>
    <name type="common">Sleeping chironomid midge</name>
    <dbReference type="NCBI Taxonomy" id="319348"/>
    <lineage>
        <taxon>Eukaryota</taxon>
        <taxon>Metazoa</taxon>
        <taxon>Ecdysozoa</taxon>
        <taxon>Arthropoda</taxon>
        <taxon>Hexapoda</taxon>
        <taxon>Insecta</taxon>
        <taxon>Pterygota</taxon>
        <taxon>Neoptera</taxon>
        <taxon>Endopterygota</taxon>
        <taxon>Diptera</taxon>
        <taxon>Nematocera</taxon>
        <taxon>Chironomoidea</taxon>
        <taxon>Chironomidae</taxon>
        <taxon>Chironominae</taxon>
        <taxon>Polypedilum</taxon>
        <taxon>Polypedilum</taxon>
    </lineage>
</organism>
<evidence type="ECO:0000313" key="1">
    <source>
        <dbReference type="EMBL" id="KAG5675049.1"/>
    </source>
</evidence>
<comment type="caution">
    <text evidence="1">The sequence shown here is derived from an EMBL/GenBank/DDBJ whole genome shotgun (WGS) entry which is preliminary data.</text>
</comment>
<evidence type="ECO:0000313" key="2">
    <source>
        <dbReference type="Proteomes" id="UP001107558"/>
    </source>
</evidence>
<name>A0A9J6BYI8_POLVA</name>
<reference evidence="1" key="1">
    <citation type="submission" date="2021-03" db="EMBL/GenBank/DDBJ databases">
        <title>Chromosome level genome of the anhydrobiotic midge Polypedilum vanderplanki.</title>
        <authorList>
            <person name="Yoshida Y."/>
            <person name="Kikawada T."/>
            <person name="Gusev O."/>
        </authorList>
    </citation>
    <scope>NUCLEOTIDE SEQUENCE</scope>
    <source>
        <strain evidence="1">NIAS01</strain>
        <tissue evidence="1">Whole body or cell culture</tissue>
    </source>
</reference>
<dbReference type="Proteomes" id="UP001107558">
    <property type="component" value="Chromosome 2"/>
</dbReference>
<protein>
    <submittedName>
        <fullName evidence="1">Uncharacterized protein</fullName>
    </submittedName>
</protein>
<proteinExistence type="predicted"/>